<dbReference type="PANTHER" id="PTHR47110:SF2">
    <property type="entry name" value="UROPLAKIN-1B"/>
    <property type="match status" value="1"/>
</dbReference>
<comment type="subcellular location">
    <subcellularLocation>
        <location evidence="1">Membrane</location>
        <topology evidence="1">Multi-pass membrane protein</topology>
    </subcellularLocation>
</comment>
<comment type="caution">
    <text evidence="7">The sequence shown here is derived from an EMBL/GenBank/DDBJ whole genome shotgun (WGS) entry which is preliminary data.</text>
</comment>
<evidence type="ECO:0000256" key="3">
    <source>
        <dbReference type="ARBA" id="ARBA00022692"/>
    </source>
</evidence>
<proteinExistence type="inferred from homology"/>
<comment type="similarity">
    <text evidence="2">Belongs to the tetraspanin (TM4SF) family.</text>
</comment>
<feature type="transmembrane region" description="Helical" evidence="6">
    <location>
        <begin position="77"/>
        <end position="99"/>
    </location>
</feature>
<dbReference type="CDD" id="cd03156">
    <property type="entry name" value="uroplakin_I_like_LEL"/>
    <property type="match status" value="1"/>
</dbReference>
<evidence type="ECO:0000313" key="7">
    <source>
        <dbReference type="EMBL" id="GCB81525.1"/>
    </source>
</evidence>
<accession>A0A401Q817</accession>
<dbReference type="Pfam" id="PF00335">
    <property type="entry name" value="Tetraspanin"/>
    <property type="match status" value="1"/>
</dbReference>
<feature type="non-terminal residue" evidence="7">
    <location>
        <position position="1"/>
    </location>
</feature>
<organism evidence="7 8">
    <name type="scientific">Scyliorhinus torazame</name>
    <name type="common">Cloudy catshark</name>
    <name type="synonym">Catulus torazame</name>
    <dbReference type="NCBI Taxonomy" id="75743"/>
    <lineage>
        <taxon>Eukaryota</taxon>
        <taxon>Metazoa</taxon>
        <taxon>Chordata</taxon>
        <taxon>Craniata</taxon>
        <taxon>Vertebrata</taxon>
        <taxon>Chondrichthyes</taxon>
        <taxon>Elasmobranchii</taxon>
        <taxon>Galeomorphii</taxon>
        <taxon>Galeoidea</taxon>
        <taxon>Carcharhiniformes</taxon>
        <taxon>Scyliorhinidae</taxon>
        <taxon>Scyliorhinus</taxon>
    </lineage>
</organism>
<dbReference type="AlphaFoldDB" id="A0A401Q817"/>
<dbReference type="SUPFAM" id="SSF48652">
    <property type="entry name" value="Tetraspanin"/>
    <property type="match status" value="1"/>
</dbReference>
<dbReference type="OMA" id="DGMGTTC"/>
<keyword evidence="3 6" id="KW-0812">Transmembrane</keyword>
<dbReference type="EMBL" id="BFAA01018946">
    <property type="protein sequence ID" value="GCB81525.1"/>
    <property type="molecule type" value="Genomic_DNA"/>
</dbReference>
<dbReference type="GO" id="GO:0016020">
    <property type="term" value="C:membrane"/>
    <property type="evidence" value="ECO:0007669"/>
    <property type="project" value="UniProtKB-SubCell"/>
</dbReference>
<evidence type="ECO:0000256" key="1">
    <source>
        <dbReference type="ARBA" id="ARBA00004141"/>
    </source>
</evidence>
<dbReference type="InterPro" id="IPR008952">
    <property type="entry name" value="Tetraspanin_EC2_sf"/>
</dbReference>
<evidence type="ECO:0000256" key="2">
    <source>
        <dbReference type="ARBA" id="ARBA00006840"/>
    </source>
</evidence>
<evidence type="ECO:0000256" key="4">
    <source>
        <dbReference type="ARBA" id="ARBA00022989"/>
    </source>
</evidence>
<name>A0A401Q817_SCYTO</name>
<feature type="transmembrane region" description="Helical" evidence="6">
    <location>
        <begin position="46"/>
        <end position="70"/>
    </location>
</feature>
<dbReference type="PANTHER" id="PTHR47110">
    <property type="entry name" value="TESTIS-SPECIFIC EXPRESSED PROTEIN 55"/>
    <property type="match status" value="1"/>
</dbReference>
<sequence>VKLDSGGSRCERLASIALFAETIWVVTDQFRIYPVLGASGKDDVFAGAWIAIFAGFAFFCLSVFGILAVLSESRTMVITYLVLMIIVYIFEAASCITAITHRDYLTSNPKFVKKQMLQFYGDTSTNSGRDLTVMWNRVMQQEQCCGSTGPMDWIKYTSFFRSQFNETTAPWPFQCCKRDMNSEIANQEGCVVGHRDFLYQKGCFDYFSTSINSYAWGVAWFGFAILMWTFVVLLMTMYYLTTL</sequence>
<keyword evidence="4 6" id="KW-1133">Transmembrane helix</keyword>
<evidence type="ECO:0000256" key="6">
    <source>
        <dbReference type="SAM" id="Phobius"/>
    </source>
</evidence>
<feature type="transmembrane region" description="Helical" evidence="6">
    <location>
        <begin position="214"/>
        <end position="240"/>
    </location>
</feature>
<evidence type="ECO:0000256" key="5">
    <source>
        <dbReference type="ARBA" id="ARBA00023136"/>
    </source>
</evidence>
<dbReference type="Gene3D" id="1.10.1450.10">
    <property type="entry name" value="Tetraspanin"/>
    <property type="match status" value="1"/>
</dbReference>
<protein>
    <recommendedName>
        <fullName evidence="9">Tetraspanin</fullName>
    </recommendedName>
</protein>
<dbReference type="InterPro" id="IPR018499">
    <property type="entry name" value="Tetraspanin/Peripherin"/>
</dbReference>
<dbReference type="OrthoDB" id="6361633at2759"/>
<reference evidence="7 8" key="1">
    <citation type="journal article" date="2018" name="Nat. Ecol. Evol.">
        <title>Shark genomes provide insights into elasmobranch evolution and the origin of vertebrates.</title>
        <authorList>
            <person name="Hara Y"/>
            <person name="Yamaguchi K"/>
            <person name="Onimaru K"/>
            <person name="Kadota M"/>
            <person name="Koyanagi M"/>
            <person name="Keeley SD"/>
            <person name="Tatsumi K"/>
            <person name="Tanaka K"/>
            <person name="Motone F"/>
            <person name="Kageyama Y"/>
            <person name="Nozu R"/>
            <person name="Adachi N"/>
            <person name="Nishimura O"/>
            <person name="Nakagawa R"/>
            <person name="Tanegashima C"/>
            <person name="Kiyatake I"/>
            <person name="Matsumoto R"/>
            <person name="Murakumo K"/>
            <person name="Nishida K"/>
            <person name="Terakita A"/>
            <person name="Kuratani S"/>
            <person name="Sato K"/>
            <person name="Hyodo S Kuraku.S."/>
        </authorList>
    </citation>
    <scope>NUCLEOTIDE SEQUENCE [LARGE SCALE GENOMIC DNA]</scope>
</reference>
<evidence type="ECO:0000313" key="8">
    <source>
        <dbReference type="Proteomes" id="UP000288216"/>
    </source>
</evidence>
<evidence type="ECO:0008006" key="9">
    <source>
        <dbReference type="Google" id="ProtNLM"/>
    </source>
</evidence>
<keyword evidence="5 6" id="KW-0472">Membrane</keyword>
<keyword evidence="8" id="KW-1185">Reference proteome</keyword>
<gene>
    <name evidence="7" type="ORF">scyTo_0021413</name>
</gene>
<dbReference type="STRING" id="75743.A0A401Q817"/>
<dbReference type="Proteomes" id="UP000288216">
    <property type="component" value="Unassembled WGS sequence"/>
</dbReference>